<sequence>MTSAGPRRTAVKSCPSTPPWAGGGSSWKSDLRSPPGEEVVLRPPVQVPQRLPGAAAAAPPPPVRAPPPAAPPAAPAASAAAADGKAAKGTFRGAEVPAGSEEKREAKEALARLLQVRQKELLRLKMQAQEKQLALLRGRLAQERRLAVGSVPTAPSAEAPVAAAAARDAAEVSEARIQESRKQLAAVLERRRAGDPKLSGRPSSRASAFPKLQASAKASRTASATALQPVEKHVPLEYPASLAGRCCARGYDVFHIGERGVASVVSVDNLLCGLQKLLQKHVLPDHSDGRKGARSRPTFRPSGLAFPGLDAAVPSALRREVERCLAPLVARELGADLFRLPASSAASFLRLLTAPATSWSSSQLFPHIDYAASLAATVGLGDFNGTSVGFYAGRALRGKPVLEDLADVARYKLHGIANFAAERQDGHQQQQEELGHFELLLEREVRMNRAIAYPAWLLHRAEVPPEAARRLTADPAKGRLTLNLFYTTEEQAHLERS</sequence>
<evidence type="ECO:0000313" key="3">
    <source>
        <dbReference type="EMBL" id="CAE8611752.1"/>
    </source>
</evidence>
<dbReference type="Proteomes" id="UP000654075">
    <property type="component" value="Unassembled WGS sequence"/>
</dbReference>
<protein>
    <submittedName>
        <fullName evidence="3">Uncharacterized protein</fullName>
    </submittedName>
</protein>
<proteinExistence type="predicted"/>
<keyword evidence="4" id="KW-1185">Reference proteome</keyword>
<evidence type="ECO:0000256" key="1">
    <source>
        <dbReference type="SAM" id="Coils"/>
    </source>
</evidence>
<dbReference type="AlphaFoldDB" id="A0A813FDR0"/>
<name>A0A813FDR0_POLGL</name>
<accession>A0A813FDR0</accession>
<reference evidence="3" key="1">
    <citation type="submission" date="2021-02" db="EMBL/GenBank/DDBJ databases">
        <authorList>
            <person name="Dougan E. K."/>
            <person name="Rhodes N."/>
            <person name="Thang M."/>
            <person name="Chan C."/>
        </authorList>
    </citation>
    <scope>NUCLEOTIDE SEQUENCE</scope>
</reference>
<evidence type="ECO:0000313" key="4">
    <source>
        <dbReference type="Proteomes" id="UP000654075"/>
    </source>
</evidence>
<feature type="region of interest" description="Disordered" evidence="2">
    <location>
        <begin position="1"/>
        <end position="104"/>
    </location>
</feature>
<feature type="region of interest" description="Disordered" evidence="2">
    <location>
        <begin position="190"/>
        <end position="211"/>
    </location>
</feature>
<dbReference type="InterPro" id="IPR045617">
    <property type="entry name" value="DUF6445"/>
</dbReference>
<feature type="coiled-coil region" evidence="1">
    <location>
        <begin position="119"/>
        <end position="190"/>
    </location>
</feature>
<organism evidence="3 4">
    <name type="scientific">Polarella glacialis</name>
    <name type="common">Dinoflagellate</name>
    <dbReference type="NCBI Taxonomy" id="89957"/>
    <lineage>
        <taxon>Eukaryota</taxon>
        <taxon>Sar</taxon>
        <taxon>Alveolata</taxon>
        <taxon>Dinophyceae</taxon>
        <taxon>Suessiales</taxon>
        <taxon>Suessiaceae</taxon>
        <taxon>Polarella</taxon>
    </lineage>
</organism>
<comment type="caution">
    <text evidence="3">The sequence shown here is derived from an EMBL/GenBank/DDBJ whole genome shotgun (WGS) entry which is preliminary data.</text>
</comment>
<feature type="compositionally biased region" description="Pro residues" evidence="2">
    <location>
        <begin position="58"/>
        <end position="74"/>
    </location>
</feature>
<evidence type="ECO:0000256" key="2">
    <source>
        <dbReference type="SAM" id="MobiDB-lite"/>
    </source>
</evidence>
<gene>
    <name evidence="3" type="ORF">PGLA1383_LOCUS29553</name>
</gene>
<dbReference type="Pfam" id="PF20043">
    <property type="entry name" value="DUF6445"/>
    <property type="match status" value="1"/>
</dbReference>
<feature type="compositionally biased region" description="Low complexity" evidence="2">
    <location>
        <begin position="75"/>
        <end position="84"/>
    </location>
</feature>
<keyword evidence="1" id="KW-0175">Coiled coil</keyword>
<feature type="compositionally biased region" description="Low complexity" evidence="2">
    <location>
        <begin position="41"/>
        <end position="57"/>
    </location>
</feature>
<dbReference type="OrthoDB" id="10524996at2759"/>
<dbReference type="EMBL" id="CAJNNV010025043">
    <property type="protein sequence ID" value="CAE8611752.1"/>
    <property type="molecule type" value="Genomic_DNA"/>
</dbReference>